<evidence type="ECO:0000313" key="2">
    <source>
        <dbReference type="EMBL" id="MDW9253478.1"/>
    </source>
</evidence>
<proteinExistence type="predicted"/>
<name>A0AAW9CRC4_BURTH</name>
<reference evidence="2" key="1">
    <citation type="submission" date="2018-08" db="EMBL/GenBank/DDBJ databases">
        <title>Identification of Burkholderia cepacia strains that express a Burkholderia pseudomallei-like capsular polysaccharide.</title>
        <authorList>
            <person name="Burtnick M.N."/>
            <person name="Vongsouvath M."/>
            <person name="Newton P."/>
            <person name="Wuthiekanun V."/>
            <person name="Limmathurotsakul D."/>
            <person name="Brett P.J."/>
            <person name="Chantratita N."/>
            <person name="Dance D.A."/>
        </authorList>
    </citation>
    <scope>NUCLEOTIDE SEQUENCE</scope>
    <source>
        <strain evidence="2">SBXCC001</strain>
    </source>
</reference>
<gene>
    <name evidence="2" type="ORF">C7S16_4356</name>
</gene>
<dbReference type="AlphaFoldDB" id="A0AAW9CRC4"/>
<sequence>MIRSHHGAVRPADITRRTAPRPSRMPACRLAFAAHRFYLESVGIVRRT</sequence>
<feature type="region of interest" description="Disordered" evidence="1">
    <location>
        <begin position="1"/>
        <end position="23"/>
    </location>
</feature>
<accession>A0AAW9CRC4</accession>
<organism evidence="2 3">
    <name type="scientific">Burkholderia thailandensis</name>
    <dbReference type="NCBI Taxonomy" id="57975"/>
    <lineage>
        <taxon>Bacteria</taxon>
        <taxon>Pseudomonadati</taxon>
        <taxon>Pseudomonadota</taxon>
        <taxon>Betaproteobacteria</taxon>
        <taxon>Burkholderiales</taxon>
        <taxon>Burkholderiaceae</taxon>
        <taxon>Burkholderia</taxon>
        <taxon>pseudomallei group</taxon>
    </lineage>
</organism>
<evidence type="ECO:0000313" key="3">
    <source>
        <dbReference type="Proteomes" id="UP001272137"/>
    </source>
</evidence>
<comment type="caution">
    <text evidence="2">The sequence shown here is derived from an EMBL/GenBank/DDBJ whole genome shotgun (WGS) entry which is preliminary data.</text>
</comment>
<evidence type="ECO:0000256" key="1">
    <source>
        <dbReference type="SAM" id="MobiDB-lite"/>
    </source>
</evidence>
<dbReference type="Proteomes" id="UP001272137">
    <property type="component" value="Unassembled WGS sequence"/>
</dbReference>
<protein>
    <submittedName>
        <fullName evidence="2">Uncharacterized protein</fullName>
    </submittedName>
</protein>
<dbReference type="EMBL" id="QXCT01000001">
    <property type="protein sequence ID" value="MDW9253478.1"/>
    <property type="molecule type" value="Genomic_DNA"/>
</dbReference>